<name>A0A5A8CQH5_CAFRO</name>
<feature type="region of interest" description="Disordered" evidence="1">
    <location>
        <begin position="886"/>
        <end position="910"/>
    </location>
</feature>
<dbReference type="Gene3D" id="3.30.450.20">
    <property type="entry name" value="PAS domain"/>
    <property type="match status" value="1"/>
</dbReference>
<feature type="transmembrane region" description="Helical" evidence="2">
    <location>
        <begin position="1708"/>
        <end position="1730"/>
    </location>
</feature>
<accession>A0A5A8CQH5</accession>
<feature type="transmembrane region" description="Helical" evidence="2">
    <location>
        <begin position="108"/>
        <end position="131"/>
    </location>
</feature>
<evidence type="ECO:0000313" key="5">
    <source>
        <dbReference type="Proteomes" id="UP000323011"/>
    </source>
</evidence>
<feature type="region of interest" description="Disordered" evidence="1">
    <location>
        <begin position="1260"/>
        <end position="1280"/>
    </location>
</feature>
<feature type="compositionally biased region" description="Gly residues" evidence="1">
    <location>
        <begin position="1264"/>
        <end position="1274"/>
    </location>
</feature>
<dbReference type="InterPro" id="IPR052994">
    <property type="entry name" value="Tiny_macrocysts_regulators"/>
</dbReference>
<protein>
    <recommendedName>
        <fullName evidence="3">TmcB/TmcC TPR repeats domain-containing protein</fullName>
    </recommendedName>
</protein>
<dbReference type="PANTHER" id="PTHR31600:SF2">
    <property type="entry name" value="GAMETE ENRICHED GENE 10 PROTEIN-RELATED"/>
    <property type="match status" value="1"/>
</dbReference>
<dbReference type="InterPro" id="IPR057352">
    <property type="entry name" value="TPR_TmcB/C"/>
</dbReference>
<feature type="transmembrane region" description="Helical" evidence="2">
    <location>
        <begin position="195"/>
        <end position="217"/>
    </location>
</feature>
<feature type="transmembrane region" description="Helical" evidence="2">
    <location>
        <begin position="292"/>
        <end position="313"/>
    </location>
</feature>
<feature type="transmembrane region" description="Helical" evidence="2">
    <location>
        <begin position="78"/>
        <end position="96"/>
    </location>
</feature>
<feature type="transmembrane region" description="Helical" evidence="2">
    <location>
        <begin position="47"/>
        <end position="66"/>
    </location>
</feature>
<dbReference type="EMBL" id="VLTN01000009">
    <property type="protein sequence ID" value="KAA0154958.1"/>
    <property type="molecule type" value="Genomic_DNA"/>
</dbReference>
<keyword evidence="5" id="KW-1185">Reference proteome</keyword>
<keyword evidence="2" id="KW-0812">Transmembrane</keyword>
<gene>
    <name evidence="4" type="ORF">FNF29_02102</name>
</gene>
<sequence>MAAALDEPAPLIERIGNVLLNGLFGLGLIARDQKGKSSGLRQGASSFGAASFVIASVIEAGQMLAFPFSATQRIWDNTVVGSIVAPMLTVVMPASADVWFGPMAYQVMFFLGIAWVLIFISLSISIAVAFIREKKQSEFALRLFRGVAVLSTTALFLPVSSLLFRSYSCSAGSSVKGSTNDWLGAGIPCDNEWRLIILGFVAVLLALFFILATFVAATFVDRRPGSLRWAAKSHGRVAVALLMAKVVLTAIYNVSPTAARSIGTTVTLIVVALGWLVSLYRELPMLRPVANALRAGSAAAFLWANVMLLVAQLMPENNISTTTLLGIPVAALAGGMLVLTEARRVVNGKLSDCVSVSHIVLWASARVQEAEQIQRKAEGTPVAIAIDRLADAFRLRYVEQVDNAADVSRDPFDDRDAPRKRQRVRRASLMPTDAATVAPFEPHARGLEAEAIGGAALSCGVPADNDAEATAKHRLRLLAAAEEAYRTAMKSEASGLALVAAAKFYETFSPNTQQEVDCIAKLKAMQPAPDLAFVVFVRGIELSDSTAAEGGLAAIDRVMFEQMADETRALRATALRSMVELWAHLEQKRPDLWQVLQTGARLDADIVRCDFLFSRMLRLNPESTTILRAYSGFLSGLGFDPVRGMELRNRADRIDEVASRQRVSKVASVSLFSYGASLKGNRQLQLALTDASSPVVTISASSSNRGEIVAVTPAAAKLLLATRAGSLIGQNISTIVPPPFQDFHQHMLDGFGRSITAKSSIVGHEITLPVARRDGTIIACNLTVDESPPDATTMQPRLAAVLHPVPSAHDLVLFTGEADGFRIASASRGALSLFGVDPGTLKDRHIPLTSFLPSLSPSFVPFAGSASGRAEIHALRDAASLADSGTSASAAATPSHAKHRGGGRGAGAGSSLLAQVKPDKRGVARVRVAPMLSLKETGLVPLEFQGAPFATVLAGSVQCMRMMGSEVFLLRFVPTRLVIPAGVPLDGSEASMVLEDHPDAGPRSSMSEAMIAHLESHGPGFDHSSGQPRRGPAAMADVPERDEEQQGEAASVDSAGVALSQEDDDGESNGDSRAPRLDLAPGRSVLDSQSDPVAVLGDPSVDAPEPAPKSGPGQPAASQSAPDSKALLTQPDAARKGDEKQPGPQPVENADEDDGKCDESEMAELLRPSEKDLVVSPAEDQPPAKPAPSGATAPTAPRGSPPVRLVQVSSHGRMMMPKSSFKHGSRGSMLSAVSASAIATGQRPSVVQVDDGGAAEIKATTTGHTGGFGGGASSAGGSSTGSATQISGLLRAVLRRNDGREPETNRIRTVLLLSAACVVLASAGAALWVEASRETFAGYAEGLRQSVARYHDFHRAWVAATAIFTNVTGASPVVVAPVDALHTELIESSDRMHVAAKALHDAGAASGPAGAAYDLAHTFETVEPPADGNEEAPVRKMMTISEAEAFIYGVFTVMRALKPPQWVSNPIGWHAFVTLRANEAEIRGAFERSLGHREQDFALLLPAMANQIIYAGAAFLVVVILSSLVAITVAVTALWRHSVSTMQLFLSFSAEVAGALRQLAAIQLEAADTDGAGEFEDDVSDDEEEDARRRADVTSIEVPASEAQGDPRNSKGASQGEAAPSSSPSRPGSRRGLLQSRIKSEDDGATDEAMRNQVINEADAVARWEAVLASLKSSRRATRGRRGNHRMVLGDRNFNVSNGFVFSSLVRLLLPVLMIGAWLATVVLVSTTSFDRSSGQANRILQTSHVQLHADELESYALLALADHDRIAEVIQDPDWQVTTVADTSEAEGNLNYESDVLLFGGESCSAIDICSKLEPIREDSDAIAPLAAAILSRDGCIGAPAADMETCYKVGGGSLGRGVLAATVRMTSLARLFVKSRLASNSSKPQSVDVFRVTQLMSLLHPHGRAAIRRASLDLIDSTLEVIVEGQNVVLTSTWVFALLYLGVTAVWLSTQVAQLSWPLRTARRLVRFLPAELVLAIPSLRYGLREVASGVSVTTVRRQWCPRLKCQCCRRSTRRVAISTPATNSKGESI</sequence>
<feature type="transmembrane region" description="Helical" evidence="2">
    <location>
        <begin position="143"/>
        <end position="164"/>
    </location>
</feature>
<feature type="compositionally biased region" description="Low complexity" evidence="1">
    <location>
        <begin position="1620"/>
        <end position="1632"/>
    </location>
</feature>
<feature type="transmembrane region" description="Helical" evidence="2">
    <location>
        <begin position="237"/>
        <end position="255"/>
    </location>
</feature>
<organism evidence="4 5">
    <name type="scientific">Cafeteria roenbergensis</name>
    <name type="common">Marine flagellate</name>
    <dbReference type="NCBI Taxonomy" id="33653"/>
    <lineage>
        <taxon>Eukaryota</taxon>
        <taxon>Sar</taxon>
        <taxon>Stramenopiles</taxon>
        <taxon>Bigyra</taxon>
        <taxon>Opalozoa</taxon>
        <taxon>Bicosoecida</taxon>
        <taxon>Cafeteriaceae</taxon>
        <taxon>Cafeteria</taxon>
    </lineage>
</organism>
<proteinExistence type="predicted"/>
<feature type="region of interest" description="Disordered" evidence="1">
    <location>
        <begin position="1571"/>
        <end position="1648"/>
    </location>
</feature>
<feature type="region of interest" description="Disordered" evidence="1">
    <location>
        <begin position="1016"/>
        <end position="1204"/>
    </location>
</feature>
<dbReference type="Proteomes" id="UP000323011">
    <property type="component" value="Unassembled WGS sequence"/>
</dbReference>
<feature type="transmembrane region" description="Helical" evidence="2">
    <location>
        <begin position="261"/>
        <end position="280"/>
    </location>
</feature>
<keyword evidence="2" id="KW-1133">Transmembrane helix</keyword>
<feature type="transmembrane region" description="Helical" evidence="2">
    <location>
        <begin position="1508"/>
        <end position="1535"/>
    </location>
</feature>
<evidence type="ECO:0000259" key="3">
    <source>
        <dbReference type="Pfam" id="PF25474"/>
    </source>
</evidence>
<feature type="domain" description="TmcB/TmcC TPR repeats" evidence="3">
    <location>
        <begin position="549"/>
        <end position="659"/>
    </location>
</feature>
<evidence type="ECO:0000313" key="4">
    <source>
        <dbReference type="EMBL" id="KAA0154958.1"/>
    </source>
</evidence>
<evidence type="ECO:0000256" key="1">
    <source>
        <dbReference type="SAM" id="MobiDB-lite"/>
    </source>
</evidence>
<evidence type="ECO:0000256" key="2">
    <source>
        <dbReference type="SAM" id="Phobius"/>
    </source>
</evidence>
<feature type="compositionally biased region" description="Low complexity" evidence="1">
    <location>
        <begin position="1187"/>
        <end position="1197"/>
    </location>
</feature>
<comment type="caution">
    <text evidence="4">The sequence shown here is derived from an EMBL/GenBank/DDBJ whole genome shotgun (WGS) entry which is preliminary data.</text>
</comment>
<feature type="compositionally biased region" description="Acidic residues" evidence="1">
    <location>
        <begin position="1571"/>
        <end position="1585"/>
    </location>
</feature>
<dbReference type="PANTHER" id="PTHR31600">
    <property type="entry name" value="TINY MACROCYSTS PROTEIN B-RELATED"/>
    <property type="match status" value="1"/>
</dbReference>
<dbReference type="Pfam" id="PF25474">
    <property type="entry name" value="TPR_TmcB"/>
    <property type="match status" value="1"/>
</dbReference>
<feature type="compositionally biased region" description="Acidic residues" evidence="1">
    <location>
        <begin position="1149"/>
        <end position="1162"/>
    </location>
</feature>
<feature type="compositionally biased region" description="Low complexity" evidence="1">
    <location>
        <begin position="886"/>
        <end position="895"/>
    </location>
</feature>
<keyword evidence="2" id="KW-0472">Membrane</keyword>
<reference evidence="4 5" key="1">
    <citation type="submission" date="2019-07" db="EMBL/GenBank/DDBJ databases">
        <title>Genomes of Cafeteria roenbergensis.</title>
        <authorList>
            <person name="Fischer M.G."/>
            <person name="Hackl T."/>
            <person name="Roman M."/>
        </authorList>
    </citation>
    <scope>NUCLEOTIDE SEQUENCE [LARGE SCALE GENOMIC DNA]</scope>
    <source>
        <strain evidence="4 5">BVI</strain>
    </source>
</reference>